<evidence type="ECO:0000313" key="8">
    <source>
        <dbReference type="Proteomes" id="UP001177003"/>
    </source>
</evidence>
<dbReference type="EMBL" id="OX465078">
    <property type="protein sequence ID" value="CAI9273964.1"/>
    <property type="molecule type" value="Genomic_DNA"/>
</dbReference>
<evidence type="ECO:0000256" key="4">
    <source>
        <dbReference type="ARBA" id="ARBA00022786"/>
    </source>
</evidence>
<evidence type="ECO:0000256" key="5">
    <source>
        <dbReference type="ARBA" id="ARBA00022833"/>
    </source>
</evidence>
<feature type="transmembrane region" description="Helical" evidence="6">
    <location>
        <begin position="68"/>
        <end position="91"/>
    </location>
</feature>
<dbReference type="GO" id="GO:0000151">
    <property type="term" value="C:ubiquitin ligase complex"/>
    <property type="evidence" value="ECO:0007669"/>
    <property type="project" value="TreeGrafter"/>
</dbReference>
<evidence type="ECO:0000256" key="3">
    <source>
        <dbReference type="ARBA" id="ARBA00022771"/>
    </source>
</evidence>
<feature type="transmembrane region" description="Helical" evidence="6">
    <location>
        <begin position="14"/>
        <end position="34"/>
    </location>
</feature>
<keyword evidence="5" id="KW-0862">Zinc</keyword>
<keyword evidence="3" id="KW-0863">Zinc-finger</keyword>
<dbReference type="PANTHER" id="PTHR15067">
    <property type="entry name" value="E3 UBIQUITIN-PROTEIN LIGASE RNF8"/>
    <property type="match status" value="1"/>
</dbReference>
<keyword evidence="8" id="KW-1185">Reference proteome</keyword>
<dbReference type="GO" id="GO:0016567">
    <property type="term" value="P:protein ubiquitination"/>
    <property type="evidence" value="ECO:0007669"/>
    <property type="project" value="TreeGrafter"/>
</dbReference>
<protein>
    <submittedName>
        <fullName evidence="7">Uncharacterized protein</fullName>
    </submittedName>
</protein>
<accession>A0AA35YHE0</accession>
<keyword evidence="1" id="KW-0808">Transferase</keyword>
<evidence type="ECO:0000313" key="7">
    <source>
        <dbReference type="EMBL" id="CAI9273964.1"/>
    </source>
</evidence>
<feature type="transmembrane region" description="Helical" evidence="6">
    <location>
        <begin position="244"/>
        <end position="268"/>
    </location>
</feature>
<evidence type="ECO:0000256" key="6">
    <source>
        <dbReference type="SAM" id="Phobius"/>
    </source>
</evidence>
<dbReference type="GO" id="GO:0005886">
    <property type="term" value="C:plasma membrane"/>
    <property type="evidence" value="ECO:0007669"/>
    <property type="project" value="TreeGrafter"/>
</dbReference>
<sequence length="293" mass="33537">MFFLNQDRSHAMKVMRLFISAVCTVLSFLGLQFWTEFSNVKLHSDGLIIDGNYVHFCVSKCAVDKPYITFALVLNFILNVYILIFISLKTIYATESWKLAEKIVLYVLYKGASLVVVVPLTLIHAGLWSTWLTVACTLKIFEALARERLERLNSSSSRCKTLESLGSLFCFIGGFHCRRNLDYDVIAFKTLKGIVVHGFQLLDILLHHSVRNTTNNSKISILLVLDTSAAAGDSQLKWERKRVILRNVCFFLDIITWLMAFGHYVYAWRLNGKSYLMLNLSFMDIISVHRLLS</sequence>
<proteinExistence type="predicted"/>
<keyword evidence="4" id="KW-0833">Ubl conjugation pathway</keyword>
<dbReference type="GO" id="GO:0061630">
    <property type="term" value="F:ubiquitin protein ligase activity"/>
    <property type="evidence" value="ECO:0007669"/>
    <property type="project" value="TreeGrafter"/>
</dbReference>
<evidence type="ECO:0000256" key="2">
    <source>
        <dbReference type="ARBA" id="ARBA00022723"/>
    </source>
</evidence>
<keyword evidence="6" id="KW-1133">Transmembrane helix</keyword>
<dbReference type="GO" id="GO:0005829">
    <property type="term" value="C:cytosol"/>
    <property type="evidence" value="ECO:0007669"/>
    <property type="project" value="TreeGrafter"/>
</dbReference>
<dbReference type="PANTHER" id="PTHR15067:SF4">
    <property type="entry name" value="E3 UBIQUITIN-PROTEIN LIGASE RNF8"/>
    <property type="match status" value="1"/>
</dbReference>
<evidence type="ECO:0000256" key="1">
    <source>
        <dbReference type="ARBA" id="ARBA00022679"/>
    </source>
</evidence>
<dbReference type="GO" id="GO:0034052">
    <property type="term" value="P:positive regulation of plant-type hypersensitive response"/>
    <property type="evidence" value="ECO:0007669"/>
    <property type="project" value="TreeGrafter"/>
</dbReference>
<gene>
    <name evidence="7" type="ORF">LSALG_LOCUS14078</name>
</gene>
<keyword evidence="6" id="KW-0472">Membrane</keyword>
<name>A0AA35YHE0_LACSI</name>
<reference evidence="7" key="1">
    <citation type="submission" date="2023-04" db="EMBL/GenBank/DDBJ databases">
        <authorList>
            <person name="Vijverberg K."/>
            <person name="Xiong W."/>
            <person name="Schranz E."/>
        </authorList>
    </citation>
    <scope>NUCLEOTIDE SEQUENCE</scope>
</reference>
<keyword evidence="2" id="KW-0479">Metal-binding</keyword>
<dbReference type="AlphaFoldDB" id="A0AA35YHE0"/>
<organism evidence="7 8">
    <name type="scientific">Lactuca saligna</name>
    <name type="common">Willowleaf lettuce</name>
    <dbReference type="NCBI Taxonomy" id="75948"/>
    <lineage>
        <taxon>Eukaryota</taxon>
        <taxon>Viridiplantae</taxon>
        <taxon>Streptophyta</taxon>
        <taxon>Embryophyta</taxon>
        <taxon>Tracheophyta</taxon>
        <taxon>Spermatophyta</taxon>
        <taxon>Magnoliopsida</taxon>
        <taxon>eudicotyledons</taxon>
        <taxon>Gunneridae</taxon>
        <taxon>Pentapetalae</taxon>
        <taxon>asterids</taxon>
        <taxon>campanulids</taxon>
        <taxon>Asterales</taxon>
        <taxon>Asteraceae</taxon>
        <taxon>Cichorioideae</taxon>
        <taxon>Cichorieae</taxon>
        <taxon>Lactucinae</taxon>
        <taxon>Lactuca</taxon>
    </lineage>
</organism>
<dbReference type="GO" id="GO:0008270">
    <property type="term" value="F:zinc ion binding"/>
    <property type="evidence" value="ECO:0007669"/>
    <property type="project" value="UniProtKB-KW"/>
</dbReference>
<keyword evidence="6" id="KW-0812">Transmembrane</keyword>
<dbReference type="Proteomes" id="UP001177003">
    <property type="component" value="Chromosome 2"/>
</dbReference>
<dbReference type="GO" id="GO:0006511">
    <property type="term" value="P:ubiquitin-dependent protein catabolic process"/>
    <property type="evidence" value="ECO:0007669"/>
    <property type="project" value="TreeGrafter"/>
</dbReference>